<reference evidence="3" key="1">
    <citation type="submission" date="2022-05" db="EMBL/GenBank/DDBJ databases">
        <authorList>
            <person name="Jo J.-H."/>
            <person name="Im W.-T."/>
        </authorList>
    </citation>
    <scope>NUCLEOTIDE SEQUENCE</scope>
    <source>
        <strain evidence="3">SE158</strain>
    </source>
</reference>
<dbReference type="InterPro" id="IPR001173">
    <property type="entry name" value="Glyco_trans_2-like"/>
</dbReference>
<feature type="transmembrane region" description="Helical" evidence="1">
    <location>
        <begin position="284"/>
        <end position="307"/>
    </location>
</feature>
<sequence length="339" mass="37194">MTAGKPASRIAVVIPCYNVASSIEDVVANIPADIWRVYCVNDCSKDHTAAATAKLAKSDPRVVAVSREENGGVGAAFLEGMTRALADGADIIVKVDGDGQMNGAFVPDFAKPILDGEADYVKGNRFFDIEHVLQMPRLRLVGNAGLSFFSKLSTGYWHLFDPANGYVAIHSEVARLIPVDKLHSGYFFESDMLFRLSILRAKVIELPLETVYGDEISHLSAWKCLVTFPFLHLRNFIKRFFYNYLLRNFSIGSIALPMGIVMILFGATYGLIEWVHSIASDEPATAGTVMLSALPVLVGIQLILSFLGQDIASIPDQPVHQRIVHKKTIVTPGRQRGTK</sequence>
<organism evidence="3 4">
    <name type="scientific">Sphingomonas alba</name>
    <dbReference type="NCBI Taxonomy" id="2908208"/>
    <lineage>
        <taxon>Bacteria</taxon>
        <taxon>Pseudomonadati</taxon>
        <taxon>Pseudomonadota</taxon>
        <taxon>Alphaproteobacteria</taxon>
        <taxon>Sphingomonadales</taxon>
        <taxon>Sphingomonadaceae</taxon>
        <taxon>Sphingomonas</taxon>
    </lineage>
</organism>
<feature type="transmembrane region" description="Helical" evidence="1">
    <location>
        <begin position="244"/>
        <end position="272"/>
    </location>
</feature>
<dbReference type="InterPro" id="IPR050256">
    <property type="entry name" value="Glycosyltransferase_2"/>
</dbReference>
<dbReference type="Pfam" id="PF00535">
    <property type="entry name" value="Glycos_transf_2"/>
    <property type="match status" value="1"/>
</dbReference>
<dbReference type="Gene3D" id="3.90.550.10">
    <property type="entry name" value="Spore Coat Polysaccharide Biosynthesis Protein SpsA, Chain A"/>
    <property type="match status" value="1"/>
</dbReference>
<evidence type="ECO:0000259" key="2">
    <source>
        <dbReference type="Pfam" id="PF00535"/>
    </source>
</evidence>
<dbReference type="InterPro" id="IPR029044">
    <property type="entry name" value="Nucleotide-diphossugar_trans"/>
</dbReference>
<dbReference type="CDD" id="cd04179">
    <property type="entry name" value="DPM_DPG-synthase_like"/>
    <property type="match status" value="1"/>
</dbReference>
<dbReference type="RefSeq" id="WP_249846818.1">
    <property type="nucleotide sequence ID" value="NZ_JAMGBD010000001.1"/>
</dbReference>
<evidence type="ECO:0000313" key="4">
    <source>
        <dbReference type="Proteomes" id="UP001165363"/>
    </source>
</evidence>
<keyword evidence="1" id="KW-0472">Membrane</keyword>
<keyword evidence="1" id="KW-0812">Transmembrane</keyword>
<dbReference type="PANTHER" id="PTHR48090:SF6">
    <property type="entry name" value="SLR5056 PROTEIN"/>
    <property type="match status" value="1"/>
</dbReference>
<keyword evidence="1" id="KW-1133">Transmembrane helix</keyword>
<proteinExistence type="predicted"/>
<dbReference type="EMBL" id="JAMGBD010000001">
    <property type="protein sequence ID" value="MCL6682876.1"/>
    <property type="molecule type" value="Genomic_DNA"/>
</dbReference>
<accession>A0ABT0RJS2</accession>
<gene>
    <name evidence="3" type="ORF">LZ536_03035</name>
</gene>
<evidence type="ECO:0000313" key="3">
    <source>
        <dbReference type="EMBL" id="MCL6682876.1"/>
    </source>
</evidence>
<evidence type="ECO:0000256" key="1">
    <source>
        <dbReference type="SAM" id="Phobius"/>
    </source>
</evidence>
<protein>
    <submittedName>
        <fullName evidence="3">Glycosyltransferase family 2 protein</fullName>
    </submittedName>
</protein>
<comment type="caution">
    <text evidence="3">The sequence shown here is derived from an EMBL/GenBank/DDBJ whole genome shotgun (WGS) entry which is preliminary data.</text>
</comment>
<dbReference type="PANTHER" id="PTHR48090">
    <property type="entry name" value="UNDECAPRENYL-PHOSPHATE 4-DEOXY-4-FORMAMIDO-L-ARABINOSE TRANSFERASE-RELATED"/>
    <property type="match status" value="1"/>
</dbReference>
<name>A0ABT0RJS2_9SPHN</name>
<dbReference type="SUPFAM" id="SSF53448">
    <property type="entry name" value="Nucleotide-diphospho-sugar transferases"/>
    <property type="match status" value="1"/>
</dbReference>
<feature type="domain" description="Glycosyltransferase 2-like" evidence="2">
    <location>
        <begin position="12"/>
        <end position="174"/>
    </location>
</feature>
<keyword evidence="4" id="KW-1185">Reference proteome</keyword>
<dbReference type="Proteomes" id="UP001165363">
    <property type="component" value="Unassembled WGS sequence"/>
</dbReference>